<dbReference type="Proteomes" id="UP001303222">
    <property type="component" value="Unassembled WGS sequence"/>
</dbReference>
<keyword evidence="2" id="KW-0472">Membrane</keyword>
<keyword evidence="2" id="KW-0812">Transmembrane</keyword>
<sequence length="344" mass="36970">MPFLNPVHGLVVPFLCLFTIPMAIFAGITSALAFSLLMFRVAIVYVDIAMAFVPQFIKGRHYNHSLTDGELSYARRLSSSRRGSYVSSRRGSGDNSPSAVVSPSPYYQKDYDAPHQPSPLRRKNSYGLGSVHRRSRRSSQASISPTIASIREDSEMIPPLPESGGLAPSVGIERDFEGVGGWRLNDSDDDDVWENINSRLELPMERCSSFGSRYYGLSHRSHSVVLSQSLEEGQGNGCMGGNTASRKGSLRNGSGNGTSGSGYGGETQQVSWNGNGNGKGTGGRANRSASGSTSKKLTALTPSGGGGKNHDQGNRNGPSPMSMLEQEQYFTGFLSQNGKWKPMA</sequence>
<evidence type="ECO:0000256" key="2">
    <source>
        <dbReference type="SAM" id="Phobius"/>
    </source>
</evidence>
<dbReference type="AlphaFoldDB" id="A0AAN6P3N3"/>
<comment type="caution">
    <text evidence="3">The sequence shown here is derived from an EMBL/GenBank/DDBJ whole genome shotgun (WGS) entry which is preliminary data.</text>
</comment>
<name>A0AAN6P3N3_9PEZI</name>
<feature type="region of interest" description="Disordered" evidence="1">
    <location>
        <begin position="84"/>
        <end position="172"/>
    </location>
</feature>
<dbReference type="EMBL" id="MU859068">
    <property type="protein sequence ID" value="KAK3956173.1"/>
    <property type="molecule type" value="Genomic_DNA"/>
</dbReference>
<feature type="transmembrane region" description="Helical" evidence="2">
    <location>
        <begin position="7"/>
        <end position="26"/>
    </location>
</feature>
<feature type="compositionally biased region" description="Polar residues" evidence="1">
    <location>
        <begin position="287"/>
        <end position="296"/>
    </location>
</feature>
<reference evidence="3" key="2">
    <citation type="submission" date="2023-06" db="EMBL/GenBank/DDBJ databases">
        <authorList>
            <consortium name="Lawrence Berkeley National Laboratory"/>
            <person name="Mondo S.J."/>
            <person name="Hensen N."/>
            <person name="Bonometti L."/>
            <person name="Westerberg I."/>
            <person name="Brannstrom I.O."/>
            <person name="Guillou S."/>
            <person name="Cros-Aarteil S."/>
            <person name="Calhoun S."/>
            <person name="Haridas S."/>
            <person name="Kuo A."/>
            <person name="Pangilinan J."/>
            <person name="Riley R."/>
            <person name="Labutti K."/>
            <person name="Andreopoulos B."/>
            <person name="Lipzen A."/>
            <person name="Chen C."/>
            <person name="Yanf M."/>
            <person name="Daum C."/>
            <person name="Ng V."/>
            <person name="Clum A."/>
            <person name="Steindorff A."/>
            <person name="Ohm R."/>
            <person name="Martin F."/>
            <person name="Silar P."/>
            <person name="Natvig D."/>
            <person name="Lalanne C."/>
            <person name="Gautier V."/>
            <person name="Ament-Velasquez S.L."/>
            <person name="Kruys A."/>
            <person name="Hutchinson M.I."/>
            <person name="Powell A.J."/>
            <person name="Barry K."/>
            <person name="Miller A.N."/>
            <person name="Grigoriev I.V."/>
            <person name="Debuchy R."/>
            <person name="Gladieux P."/>
            <person name="Thoren M.H."/>
            <person name="Johannesson H."/>
        </authorList>
    </citation>
    <scope>NUCLEOTIDE SEQUENCE</scope>
    <source>
        <strain evidence="3">CBS 626.80</strain>
    </source>
</reference>
<reference evidence="3" key="1">
    <citation type="journal article" date="2023" name="Mol. Phylogenet. Evol.">
        <title>Genome-scale phylogeny and comparative genomics of the fungal order Sordariales.</title>
        <authorList>
            <person name="Hensen N."/>
            <person name="Bonometti L."/>
            <person name="Westerberg I."/>
            <person name="Brannstrom I.O."/>
            <person name="Guillou S."/>
            <person name="Cros-Aarteil S."/>
            <person name="Calhoun S."/>
            <person name="Haridas S."/>
            <person name="Kuo A."/>
            <person name="Mondo S."/>
            <person name="Pangilinan J."/>
            <person name="Riley R."/>
            <person name="LaButti K."/>
            <person name="Andreopoulos B."/>
            <person name="Lipzen A."/>
            <person name="Chen C."/>
            <person name="Yan M."/>
            <person name="Daum C."/>
            <person name="Ng V."/>
            <person name="Clum A."/>
            <person name="Steindorff A."/>
            <person name="Ohm R.A."/>
            <person name="Martin F."/>
            <person name="Silar P."/>
            <person name="Natvig D.O."/>
            <person name="Lalanne C."/>
            <person name="Gautier V."/>
            <person name="Ament-Velasquez S.L."/>
            <person name="Kruys A."/>
            <person name="Hutchinson M.I."/>
            <person name="Powell A.J."/>
            <person name="Barry K."/>
            <person name="Miller A.N."/>
            <person name="Grigoriev I.V."/>
            <person name="Debuchy R."/>
            <person name="Gladieux P."/>
            <person name="Hiltunen Thoren M."/>
            <person name="Johannesson H."/>
        </authorList>
    </citation>
    <scope>NUCLEOTIDE SEQUENCE</scope>
    <source>
        <strain evidence="3">CBS 626.80</strain>
    </source>
</reference>
<evidence type="ECO:0000313" key="3">
    <source>
        <dbReference type="EMBL" id="KAK3956173.1"/>
    </source>
</evidence>
<feature type="region of interest" description="Disordered" evidence="1">
    <location>
        <begin position="232"/>
        <end position="322"/>
    </location>
</feature>
<proteinExistence type="predicted"/>
<evidence type="ECO:0000313" key="4">
    <source>
        <dbReference type="Proteomes" id="UP001303222"/>
    </source>
</evidence>
<feature type="compositionally biased region" description="Gly residues" evidence="1">
    <location>
        <begin position="254"/>
        <end position="265"/>
    </location>
</feature>
<keyword evidence="2" id="KW-1133">Transmembrane helix</keyword>
<protein>
    <submittedName>
        <fullName evidence="3">Uncharacterized protein</fullName>
    </submittedName>
</protein>
<feature type="compositionally biased region" description="Low complexity" evidence="1">
    <location>
        <begin position="84"/>
        <end position="105"/>
    </location>
</feature>
<gene>
    <name evidence="3" type="ORF">QBC32DRAFT_331611</name>
</gene>
<keyword evidence="4" id="KW-1185">Reference proteome</keyword>
<organism evidence="3 4">
    <name type="scientific">Pseudoneurospora amorphoporcata</name>
    <dbReference type="NCBI Taxonomy" id="241081"/>
    <lineage>
        <taxon>Eukaryota</taxon>
        <taxon>Fungi</taxon>
        <taxon>Dikarya</taxon>
        <taxon>Ascomycota</taxon>
        <taxon>Pezizomycotina</taxon>
        <taxon>Sordariomycetes</taxon>
        <taxon>Sordariomycetidae</taxon>
        <taxon>Sordariales</taxon>
        <taxon>Sordariaceae</taxon>
        <taxon>Pseudoneurospora</taxon>
    </lineage>
</organism>
<accession>A0AAN6P3N3</accession>
<evidence type="ECO:0000256" key="1">
    <source>
        <dbReference type="SAM" id="MobiDB-lite"/>
    </source>
</evidence>